<reference evidence="1 2" key="1">
    <citation type="submission" date="2018-09" db="EMBL/GenBank/DDBJ databases">
        <title>Arachidicoccus sp. nov., a bacterium isolated from soil.</title>
        <authorList>
            <person name="Weon H.-Y."/>
            <person name="Kwon S.-W."/>
            <person name="Lee S.A."/>
        </authorList>
    </citation>
    <scope>NUCLEOTIDE SEQUENCE [LARGE SCALE GENOMIC DNA]</scope>
    <source>
        <strain evidence="1 2">KIS59-12</strain>
    </source>
</reference>
<gene>
    <name evidence="1" type="ORF">D6B99_00780</name>
</gene>
<dbReference type="AlphaFoldDB" id="A0A386HLB1"/>
<evidence type="ECO:0000313" key="2">
    <source>
        <dbReference type="Proteomes" id="UP000266118"/>
    </source>
</evidence>
<dbReference type="OrthoDB" id="1495718at2"/>
<sequence>MPSEIFVTVRKAAKDTIPWKWKYGGMGNLNLSQSSLKNWAAGGDKFSLSLSTYINAFAYYRKGNHTWDTNVDFNFGYVQTSSSGARKNDDRISGTTKYGRKLDSSGKLSASFLINGRSQFFDGRKYFNKDSSKLISSFMSPGYAVVSAGLDYQPDNSLSVFASPFTTRLTVVLNKYLAAQNLYGIDGHRYKFAPGAFASINYNKNVMKNINYKGNLNLFSDYTHNPQNLDMDMSNYLNFKINKFISASYSLDLIYDDDVRLFGPLGTSPGLQVKSMIGVGFSMPFKTGYTRNTM</sequence>
<evidence type="ECO:0000313" key="1">
    <source>
        <dbReference type="EMBL" id="AYD46281.1"/>
    </source>
</evidence>
<name>A0A386HLB1_9BACT</name>
<dbReference type="KEGG" id="ark:D6B99_00780"/>
<dbReference type="InterPro" id="IPR021428">
    <property type="entry name" value="DUF3078"/>
</dbReference>
<dbReference type="EMBL" id="CP032489">
    <property type="protein sequence ID" value="AYD46281.1"/>
    <property type="molecule type" value="Genomic_DNA"/>
</dbReference>
<organism evidence="1 2">
    <name type="scientific">Arachidicoccus soli</name>
    <dbReference type="NCBI Taxonomy" id="2341117"/>
    <lineage>
        <taxon>Bacteria</taxon>
        <taxon>Pseudomonadati</taxon>
        <taxon>Bacteroidota</taxon>
        <taxon>Chitinophagia</taxon>
        <taxon>Chitinophagales</taxon>
        <taxon>Chitinophagaceae</taxon>
        <taxon>Arachidicoccus</taxon>
    </lineage>
</organism>
<dbReference type="Pfam" id="PF11276">
    <property type="entry name" value="DUF3078"/>
    <property type="match status" value="1"/>
</dbReference>
<dbReference type="Proteomes" id="UP000266118">
    <property type="component" value="Chromosome"/>
</dbReference>
<accession>A0A386HLB1</accession>
<proteinExistence type="predicted"/>
<keyword evidence="2" id="KW-1185">Reference proteome</keyword>
<protein>
    <submittedName>
        <fullName evidence="1">DUF3078 domain-containing protein</fullName>
    </submittedName>
</protein>